<name>A0A804LS39_MAIZE</name>
<reference evidence="9" key="3">
    <citation type="submission" date="2021-05" db="UniProtKB">
        <authorList>
            <consortium name="EnsemblPlants"/>
        </authorList>
    </citation>
    <scope>IDENTIFICATION</scope>
    <source>
        <strain evidence="9">cv. B73</strain>
    </source>
</reference>
<feature type="region of interest" description="Disordered" evidence="8">
    <location>
        <begin position="109"/>
        <end position="136"/>
    </location>
</feature>
<protein>
    <recommendedName>
        <fullName evidence="3">cysteine dioxygenase</fullName>
        <ecNumber evidence="3">1.13.11.20</ecNumber>
    </recommendedName>
</protein>
<comment type="cofactor">
    <cofactor evidence="1">
        <name>Fe(2+)</name>
        <dbReference type="ChEBI" id="CHEBI:29033"/>
    </cofactor>
</comment>
<dbReference type="Proteomes" id="UP000007305">
    <property type="component" value="Chromosome 1"/>
</dbReference>
<dbReference type="EnsemblPlants" id="Zm00001eb032270_T001">
    <property type="protein sequence ID" value="Zm00001eb032270_P001"/>
    <property type="gene ID" value="Zm00001eb032270"/>
</dbReference>
<dbReference type="GO" id="GO:0017172">
    <property type="term" value="F:cysteine dioxygenase activity"/>
    <property type="evidence" value="ECO:0007669"/>
    <property type="project" value="UniProtKB-EC"/>
</dbReference>
<proteinExistence type="inferred from homology"/>
<comment type="catalytic activity">
    <reaction evidence="7">
        <text>L-cysteine + O2 = 3-sulfino-L-alanine + H(+)</text>
        <dbReference type="Rhea" id="RHEA:20441"/>
        <dbReference type="ChEBI" id="CHEBI:15378"/>
        <dbReference type="ChEBI" id="CHEBI:15379"/>
        <dbReference type="ChEBI" id="CHEBI:35235"/>
        <dbReference type="ChEBI" id="CHEBI:61085"/>
        <dbReference type="EC" id="1.13.11.20"/>
    </reaction>
    <physiologicalReaction direction="left-to-right" evidence="7">
        <dbReference type="Rhea" id="RHEA:20442"/>
    </physiologicalReaction>
</comment>
<evidence type="ECO:0000256" key="8">
    <source>
        <dbReference type="SAM" id="MobiDB-lite"/>
    </source>
</evidence>
<dbReference type="Pfam" id="PF07847">
    <property type="entry name" value="PCO_ADO"/>
    <property type="match status" value="1"/>
</dbReference>
<sequence>MTVFGKLLLGSMHIKSYDWLRAGPDPSASTTSSSSSDGESMWTMSVSNVPEAQEATATEEAEDDGAYHVSYAGADQADSVAVRLVELVVDDVFTAPYVRHLRAIPDGRREHAPVHRHGELHDPRRPRAPSSIEEDRDCTYYADIPYTHHSSK</sequence>
<dbReference type="GO" id="GO:0046872">
    <property type="term" value="F:metal ion binding"/>
    <property type="evidence" value="ECO:0007669"/>
    <property type="project" value="UniProtKB-KW"/>
</dbReference>
<feature type="compositionally biased region" description="Basic and acidic residues" evidence="8">
    <location>
        <begin position="109"/>
        <end position="125"/>
    </location>
</feature>
<keyword evidence="10" id="KW-1185">Reference proteome</keyword>
<dbReference type="Gramene" id="Zm00001eb032270_T001">
    <property type="protein sequence ID" value="Zm00001eb032270_P001"/>
    <property type="gene ID" value="Zm00001eb032270"/>
</dbReference>
<keyword evidence="4" id="KW-0479">Metal-binding</keyword>
<keyword evidence="5" id="KW-0560">Oxidoreductase</keyword>
<evidence type="ECO:0000313" key="9">
    <source>
        <dbReference type="EnsemblPlants" id="Zm00001eb032270_P001"/>
    </source>
</evidence>
<evidence type="ECO:0000313" key="10">
    <source>
        <dbReference type="Proteomes" id="UP000007305"/>
    </source>
</evidence>
<feature type="compositionally biased region" description="Low complexity" evidence="8">
    <location>
        <begin position="23"/>
        <end position="38"/>
    </location>
</feature>
<dbReference type="EC" id="1.13.11.20" evidence="3"/>
<evidence type="ECO:0000256" key="1">
    <source>
        <dbReference type="ARBA" id="ARBA00001954"/>
    </source>
</evidence>
<feature type="region of interest" description="Disordered" evidence="8">
    <location>
        <begin position="23"/>
        <end position="70"/>
    </location>
</feature>
<evidence type="ECO:0000256" key="3">
    <source>
        <dbReference type="ARBA" id="ARBA00013133"/>
    </source>
</evidence>
<dbReference type="AlphaFoldDB" id="A0A804LS39"/>
<evidence type="ECO:0000256" key="4">
    <source>
        <dbReference type="ARBA" id="ARBA00022723"/>
    </source>
</evidence>
<keyword evidence="6" id="KW-0408">Iron</keyword>
<dbReference type="InterPro" id="IPR012864">
    <property type="entry name" value="PCO/ADO"/>
</dbReference>
<evidence type="ECO:0000256" key="2">
    <source>
        <dbReference type="ARBA" id="ARBA00006622"/>
    </source>
</evidence>
<evidence type="ECO:0000256" key="6">
    <source>
        <dbReference type="ARBA" id="ARBA00023004"/>
    </source>
</evidence>
<accession>A0A804LS39</accession>
<evidence type="ECO:0000256" key="5">
    <source>
        <dbReference type="ARBA" id="ARBA00023002"/>
    </source>
</evidence>
<dbReference type="InParanoid" id="A0A804LS39"/>
<evidence type="ECO:0000256" key="7">
    <source>
        <dbReference type="ARBA" id="ARBA00024284"/>
    </source>
</evidence>
<comment type="similarity">
    <text evidence="2">Belongs to the cysteine dioxygenase family.</text>
</comment>
<reference evidence="9" key="2">
    <citation type="submission" date="2019-07" db="EMBL/GenBank/DDBJ databases">
        <authorList>
            <person name="Seetharam A."/>
            <person name="Woodhouse M."/>
            <person name="Cannon E."/>
        </authorList>
    </citation>
    <scope>NUCLEOTIDE SEQUENCE [LARGE SCALE GENOMIC DNA]</scope>
    <source>
        <strain evidence="9">cv. B73</strain>
    </source>
</reference>
<organism evidence="9 10">
    <name type="scientific">Zea mays</name>
    <name type="common">Maize</name>
    <dbReference type="NCBI Taxonomy" id="4577"/>
    <lineage>
        <taxon>Eukaryota</taxon>
        <taxon>Viridiplantae</taxon>
        <taxon>Streptophyta</taxon>
        <taxon>Embryophyta</taxon>
        <taxon>Tracheophyta</taxon>
        <taxon>Spermatophyta</taxon>
        <taxon>Magnoliopsida</taxon>
        <taxon>Liliopsida</taxon>
        <taxon>Poales</taxon>
        <taxon>Poaceae</taxon>
        <taxon>PACMAD clade</taxon>
        <taxon>Panicoideae</taxon>
        <taxon>Andropogonodae</taxon>
        <taxon>Andropogoneae</taxon>
        <taxon>Tripsacinae</taxon>
        <taxon>Zea</taxon>
    </lineage>
</organism>
<reference evidence="10" key="1">
    <citation type="submission" date="2015-12" db="EMBL/GenBank/DDBJ databases">
        <title>Update maize B73 reference genome by single molecule sequencing technologies.</title>
        <authorList>
            <consortium name="Maize Genome Sequencing Project"/>
            <person name="Ware D."/>
        </authorList>
    </citation>
    <scope>NUCLEOTIDE SEQUENCE [LARGE SCALE GENOMIC DNA]</scope>
    <source>
        <strain evidence="10">cv. B73</strain>
    </source>
</reference>